<evidence type="ECO:0000256" key="4">
    <source>
        <dbReference type="ARBA" id="ARBA00022679"/>
    </source>
</evidence>
<evidence type="ECO:0000256" key="10">
    <source>
        <dbReference type="ARBA" id="ARBA00047883"/>
    </source>
</evidence>
<accession>A0A3B0XHF0</accession>
<evidence type="ECO:0000256" key="7">
    <source>
        <dbReference type="ARBA" id="ARBA00022977"/>
    </source>
</evidence>
<evidence type="ECO:0000256" key="2">
    <source>
        <dbReference type="ARBA" id="ARBA00005165"/>
    </source>
</evidence>
<dbReference type="EMBL" id="UOFJ01000257">
    <property type="protein sequence ID" value="VAW67101.1"/>
    <property type="molecule type" value="Genomic_DNA"/>
</dbReference>
<dbReference type="InterPro" id="IPR022998">
    <property type="entry name" value="ThiamineP_synth_TenI"/>
</dbReference>
<dbReference type="AlphaFoldDB" id="A0A3B0XHF0"/>
<keyword evidence="6" id="KW-0460">Magnesium</keyword>
<dbReference type="Pfam" id="PF02581">
    <property type="entry name" value="TMP-TENI"/>
    <property type="match status" value="1"/>
</dbReference>
<keyword evidence="7" id="KW-0784">Thiamine biosynthesis</keyword>
<evidence type="ECO:0000313" key="12">
    <source>
        <dbReference type="EMBL" id="VAW67101.1"/>
    </source>
</evidence>
<comment type="catalytic activity">
    <reaction evidence="8">
        <text>4-methyl-5-(2-phosphooxyethyl)-thiazole + 4-amino-2-methyl-5-(diphosphooxymethyl)pyrimidine + H(+) = thiamine phosphate + diphosphate</text>
        <dbReference type="Rhea" id="RHEA:22328"/>
        <dbReference type="ChEBI" id="CHEBI:15378"/>
        <dbReference type="ChEBI" id="CHEBI:33019"/>
        <dbReference type="ChEBI" id="CHEBI:37575"/>
        <dbReference type="ChEBI" id="CHEBI:57841"/>
        <dbReference type="ChEBI" id="CHEBI:58296"/>
        <dbReference type="EC" id="2.5.1.3"/>
    </reaction>
</comment>
<comment type="catalytic activity">
    <reaction evidence="10">
        <text>2-[(2R,5Z)-2-carboxy-4-methylthiazol-5(2H)-ylidene]ethyl phosphate + 4-amino-2-methyl-5-(diphosphooxymethyl)pyrimidine + 2 H(+) = thiamine phosphate + CO2 + diphosphate</text>
        <dbReference type="Rhea" id="RHEA:47844"/>
        <dbReference type="ChEBI" id="CHEBI:15378"/>
        <dbReference type="ChEBI" id="CHEBI:16526"/>
        <dbReference type="ChEBI" id="CHEBI:33019"/>
        <dbReference type="ChEBI" id="CHEBI:37575"/>
        <dbReference type="ChEBI" id="CHEBI:57841"/>
        <dbReference type="ChEBI" id="CHEBI:62899"/>
        <dbReference type="EC" id="2.5.1.3"/>
    </reaction>
</comment>
<keyword evidence="4 12" id="KW-0808">Transferase</keyword>
<evidence type="ECO:0000256" key="5">
    <source>
        <dbReference type="ARBA" id="ARBA00022723"/>
    </source>
</evidence>
<evidence type="ECO:0000256" key="3">
    <source>
        <dbReference type="ARBA" id="ARBA00012830"/>
    </source>
</evidence>
<evidence type="ECO:0000256" key="1">
    <source>
        <dbReference type="ARBA" id="ARBA00001946"/>
    </source>
</evidence>
<dbReference type="GO" id="GO:0009228">
    <property type="term" value="P:thiamine biosynthetic process"/>
    <property type="evidence" value="ECO:0007669"/>
    <property type="project" value="UniProtKB-KW"/>
</dbReference>
<dbReference type="SUPFAM" id="SSF51391">
    <property type="entry name" value="Thiamin phosphate synthase"/>
    <property type="match status" value="1"/>
</dbReference>
<sequence length="209" mass="22778">MTKQLHGLYVITHEQLMPAERFLQMAETALAGGASILQYRDKSTDTEKRLAQASALKKLCLKHAATFIINDDISLAKQVNADGVHLGRDDLSVKEARKQLGAEKIIGVSCYNQISLAGEAIAQKADYIAFGSFFNSSVKPDAPPASLNLITEIKKISDIPVCCIGGININNCQPLIDSGADMLAVISDVFSSPDEHHIRHRCEQLSRVF</sequence>
<comment type="cofactor">
    <cofactor evidence="1">
        <name>Mg(2+)</name>
        <dbReference type="ChEBI" id="CHEBI:18420"/>
    </cofactor>
</comment>
<comment type="catalytic activity">
    <reaction evidence="9">
        <text>2-(2-carboxy-4-methylthiazol-5-yl)ethyl phosphate + 4-amino-2-methyl-5-(diphosphooxymethyl)pyrimidine + 2 H(+) = thiamine phosphate + CO2 + diphosphate</text>
        <dbReference type="Rhea" id="RHEA:47848"/>
        <dbReference type="ChEBI" id="CHEBI:15378"/>
        <dbReference type="ChEBI" id="CHEBI:16526"/>
        <dbReference type="ChEBI" id="CHEBI:33019"/>
        <dbReference type="ChEBI" id="CHEBI:37575"/>
        <dbReference type="ChEBI" id="CHEBI:57841"/>
        <dbReference type="ChEBI" id="CHEBI:62890"/>
        <dbReference type="EC" id="2.5.1.3"/>
    </reaction>
</comment>
<dbReference type="PANTHER" id="PTHR20857:SF15">
    <property type="entry name" value="THIAMINE-PHOSPHATE SYNTHASE"/>
    <property type="match status" value="1"/>
</dbReference>
<protein>
    <recommendedName>
        <fullName evidence="3">thiamine phosphate synthase</fullName>
        <ecNumber evidence="3">2.5.1.3</ecNumber>
    </recommendedName>
</protein>
<dbReference type="GO" id="GO:0009229">
    <property type="term" value="P:thiamine diphosphate biosynthetic process"/>
    <property type="evidence" value="ECO:0007669"/>
    <property type="project" value="UniProtKB-UniPathway"/>
</dbReference>
<evidence type="ECO:0000256" key="8">
    <source>
        <dbReference type="ARBA" id="ARBA00047334"/>
    </source>
</evidence>
<feature type="domain" description="Thiamine phosphate synthase/TenI" evidence="11">
    <location>
        <begin position="8"/>
        <end position="189"/>
    </location>
</feature>
<dbReference type="HAMAP" id="MF_00097">
    <property type="entry name" value="TMP_synthase"/>
    <property type="match status" value="1"/>
</dbReference>
<evidence type="ECO:0000256" key="9">
    <source>
        <dbReference type="ARBA" id="ARBA00047851"/>
    </source>
</evidence>
<dbReference type="EC" id="2.5.1.3" evidence="3"/>
<gene>
    <name evidence="12" type="ORF">MNBD_GAMMA10-2741</name>
</gene>
<comment type="pathway">
    <text evidence="2">Cofactor biosynthesis; thiamine diphosphate biosynthesis; thiamine phosphate from 4-amino-2-methyl-5-diphosphomethylpyrimidine and 4-methyl-5-(2-phosphoethyl)-thiazole: step 1/1.</text>
</comment>
<dbReference type="InterPro" id="IPR034291">
    <property type="entry name" value="TMP_synthase"/>
</dbReference>
<dbReference type="Gene3D" id="3.20.20.70">
    <property type="entry name" value="Aldolase class I"/>
    <property type="match status" value="1"/>
</dbReference>
<evidence type="ECO:0000256" key="6">
    <source>
        <dbReference type="ARBA" id="ARBA00022842"/>
    </source>
</evidence>
<proteinExistence type="inferred from homology"/>
<organism evidence="12">
    <name type="scientific">hydrothermal vent metagenome</name>
    <dbReference type="NCBI Taxonomy" id="652676"/>
    <lineage>
        <taxon>unclassified sequences</taxon>
        <taxon>metagenomes</taxon>
        <taxon>ecological metagenomes</taxon>
    </lineage>
</organism>
<dbReference type="PANTHER" id="PTHR20857">
    <property type="entry name" value="THIAMINE-PHOSPHATE PYROPHOSPHORYLASE"/>
    <property type="match status" value="1"/>
</dbReference>
<reference evidence="12" key="1">
    <citation type="submission" date="2018-06" db="EMBL/GenBank/DDBJ databases">
        <authorList>
            <person name="Zhirakovskaya E."/>
        </authorList>
    </citation>
    <scope>NUCLEOTIDE SEQUENCE</scope>
</reference>
<dbReference type="InterPro" id="IPR013785">
    <property type="entry name" value="Aldolase_TIM"/>
</dbReference>
<dbReference type="UniPathway" id="UPA00060">
    <property type="reaction ID" value="UER00141"/>
</dbReference>
<dbReference type="GO" id="GO:0004789">
    <property type="term" value="F:thiamine-phosphate diphosphorylase activity"/>
    <property type="evidence" value="ECO:0007669"/>
    <property type="project" value="UniProtKB-EC"/>
</dbReference>
<dbReference type="FunFam" id="3.20.20.70:FF:000096">
    <property type="entry name" value="Thiamine-phosphate synthase"/>
    <property type="match status" value="1"/>
</dbReference>
<name>A0A3B0XHF0_9ZZZZ</name>
<dbReference type="InterPro" id="IPR036206">
    <property type="entry name" value="ThiamineP_synth_sf"/>
</dbReference>
<dbReference type="NCBIfam" id="TIGR00693">
    <property type="entry name" value="thiE"/>
    <property type="match status" value="1"/>
</dbReference>
<dbReference type="GO" id="GO:0046872">
    <property type="term" value="F:metal ion binding"/>
    <property type="evidence" value="ECO:0007669"/>
    <property type="project" value="UniProtKB-KW"/>
</dbReference>
<evidence type="ECO:0000259" key="11">
    <source>
        <dbReference type="Pfam" id="PF02581"/>
    </source>
</evidence>
<keyword evidence="5" id="KW-0479">Metal-binding</keyword>
<dbReference type="GO" id="GO:0005737">
    <property type="term" value="C:cytoplasm"/>
    <property type="evidence" value="ECO:0007669"/>
    <property type="project" value="TreeGrafter"/>
</dbReference>
<dbReference type="CDD" id="cd00564">
    <property type="entry name" value="TMP_TenI"/>
    <property type="match status" value="1"/>
</dbReference>